<dbReference type="SMART" id="SM00382">
    <property type="entry name" value="AAA"/>
    <property type="match status" value="1"/>
</dbReference>
<evidence type="ECO:0000256" key="6">
    <source>
        <dbReference type="ARBA" id="ARBA00022741"/>
    </source>
</evidence>
<feature type="transmembrane region" description="Helical" evidence="10">
    <location>
        <begin position="916"/>
        <end position="936"/>
    </location>
</feature>
<feature type="transmembrane region" description="Helical" evidence="10">
    <location>
        <begin position="255"/>
        <end position="275"/>
    </location>
</feature>
<dbReference type="GO" id="GO:0005524">
    <property type="term" value="F:ATP binding"/>
    <property type="evidence" value="ECO:0007669"/>
    <property type="project" value="UniProtKB-KW"/>
</dbReference>
<keyword evidence="8 10" id="KW-1133">Transmembrane helix</keyword>
<feature type="domain" description="ABC transporter" evidence="11">
    <location>
        <begin position="520"/>
        <end position="756"/>
    </location>
</feature>
<comment type="subcellular location">
    <subcellularLocation>
        <location evidence="1">Membrane</location>
        <topology evidence="1">Multi-pass membrane protein</topology>
    </subcellularLocation>
</comment>
<keyword evidence="9 10" id="KW-0472">Membrane</keyword>
<keyword evidence="3" id="KW-0813">Transport</keyword>
<feature type="transmembrane region" description="Helical" evidence="10">
    <location>
        <begin position="328"/>
        <end position="351"/>
    </location>
</feature>
<dbReference type="Pfam" id="PF00005">
    <property type="entry name" value="ABC_tran"/>
    <property type="match status" value="1"/>
</dbReference>
<dbReference type="FunFam" id="3.40.50.300:FF:000933">
    <property type="entry name" value="ABC transporter A family member 7"/>
    <property type="match status" value="1"/>
</dbReference>
<keyword evidence="4 10" id="KW-0812">Transmembrane</keyword>
<dbReference type="GO" id="GO:0016020">
    <property type="term" value="C:membrane"/>
    <property type="evidence" value="ECO:0007669"/>
    <property type="project" value="UniProtKB-SubCell"/>
</dbReference>
<dbReference type="InterPro" id="IPR013525">
    <property type="entry name" value="ABC2_TM"/>
</dbReference>
<dbReference type="PANTHER" id="PTHR19229:SF36">
    <property type="entry name" value="ATP-BINDING CASSETTE SUB-FAMILY A MEMBER 2"/>
    <property type="match status" value="1"/>
</dbReference>
<dbReference type="InterPro" id="IPR003439">
    <property type="entry name" value="ABC_transporter-like_ATP-bd"/>
</dbReference>
<feature type="transmembrane region" description="Helical" evidence="10">
    <location>
        <begin position="390"/>
        <end position="411"/>
    </location>
</feature>
<evidence type="ECO:0000256" key="9">
    <source>
        <dbReference type="ARBA" id="ARBA00023136"/>
    </source>
</evidence>
<dbReference type="GO" id="GO:0140359">
    <property type="term" value="F:ABC-type transporter activity"/>
    <property type="evidence" value="ECO:0007669"/>
    <property type="project" value="InterPro"/>
</dbReference>
<sequence>MPTPAWDRDPEGEAFRESMKEGSFVAQFQALILRNLAIKKRDRRKSLTELLMPLYWIMILAIVRLTSNGNVLEPVEVPHGQGSLMDSARFLNCGTLHVAPQTYKVEQVMDEVLSIGEELSTDISVEYYKNETELLNHFYANKTLVKVAVIFEDNPLSNKSYTLRFNPMFSFLPSAGLWSRGEECRNVDDPSELQVTGCSPNNYFYSGFSALQTIIDMALTNLTTAANVKVPNVILENFPRGGFQTGGGTALRSIVPLYMVFAWAQFIIYMMMLVVEEKEKKLKESMKMMGLRDSVYWLSWFTIYAVYVLFLSLVCIILLPLANVFQKANIFLLFLVFILYGFSSIMFGFMLTPFFNKAKVAGVVGNLVQISFSLLFYLQVFLEDEVSPGVFWGLSLLSPCAFAFAIDKVILFDFSANGLTFDSIWDGKGLPFAGSLIMLTIDIFLYLFLAYYLDNVIPSEYGTKRKPWFIFQKSFWVKSRSKFYKLSPTEGVNNQTFSVELPDNPDVELVSDEMKQRTAVRIRNLEKIFSSRGKKPVKAVDDFSLDIYEGQITAILGHNGAGKTTLFNILTGMTVPSQGSATIFGLDISDINELTEIRKNTGICPQHDVVFLSLTAREHLRFFARIRGVPQDKIESEVEQTLKEVYLDEKADTKASDLSGGQKRKLSIAIALIGDPKLIFLDEPTAGVDAYSRRKLWTLLKNRKEGKVILLTTHFMDEADILADRKAIMSKGRLRCCGTSLFLKNKFGLGYHLTLIVEENSDEQAVRKILKKVIPEVQLARYYGKEMSFILPSDSSSQFPSLFKQLDQSIASTQEGIEGYGVSMTTLEEVFLVLNDESEEGELGSMNNVGQHMIREKSPSASPSHTSSLQENGMQDNYMAANKGYVIESVEVKREDWRAFLALLKIRCTNLIREPAAVIFLILFPLAFTIGSIALANSQSIKISTNEVIALNPSIYGKKFHGTLLHNATGHELSGLVSTLTAADMEVGPYSGNYSDLLNEDHNMGAYNVHSFPRMNSNIEDKAEVRVRFNDSYMHSIPILVNLLNNGIMSSILDTTDTISVFSNPLPYH</sequence>
<feature type="transmembrane region" description="Helical" evidence="10">
    <location>
        <begin position="432"/>
        <end position="453"/>
    </location>
</feature>
<dbReference type="InterPro" id="IPR027417">
    <property type="entry name" value="P-loop_NTPase"/>
</dbReference>
<dbReference type="AlphaFoldDB" id="A0AAW0UG45"/>
<dbReference type="CDD" id="cd03263">
    <property type="entry name" value="ABC_subfamily_A"/>
    <property type="match status" value="1"/>
</dbReference>
<dbReference type="Gene3D" id="3.40.50.300">
    <property type="entry name" value="P-loop containing nucleotide triphosphate hydrolases"/>
    <property type="match status" value="1"/>
</dbReference>
<evidence type="ECO:0000256" key="7">
    <source>
        <dbReference type="ARBA" id="ARBA00022840"/>
    </source>
</evidence>
<dbReference type="PROSITE" id="PS50893">
    <property type="entry name" value="ABC_TRANSPORTER_2"/>
    <property type="match status" value="1"/>
</dbReference>
<dbReference type="InterPro" id="IPR026082">
    <property type="entry name" value="ABCA"/>
</dbReference>
<feature type="transmembrane region" description="Helical" evidence="10">
    <location>
        <begin position="358"/>
        <end position="378"/>
    </location>
</feature>
<comment type="similarity">
    <text evidence="2">Belongs to the ABC transporter superfamily. ABCA family.</text>
</comment>
<accession>A0AAW0UG45</accession>
<organism evidence="12 13">
    <name type="scientific">Scylla paramamosain</name>
    <name type="common">Mud crab</name>
    <dbReference type="NCBI Taxonomy" id="85552"/>
    <lineage>
        <taxon>Eukaryota</taxon>
        <taxon>Metazoa</taxon>
        <taxon>Ecdysozoa</taxon>
        <taxon>Arthropoda</taxon>
        <taxon>Crustacea</taxon>
        <taxon>Multicrustacea</taxon>
        <taxon>Malacostraca</taxon>
        <taxon>Eumalacostraca</taxon>
        <taxon>Eucarida</taxon>
        <taxon>Decapoda</taxon>
        <taxon>Pleocyemata</taxon>
        <taxon>Brachyura</taxon>
        <taxon>Eubrachyura</taxon>
        <taxon>Portunoidea</taxon>
        <taxon>Portunidae</taxon>
        <taxon>Portuninae</taxon>
        <taxon>Scylla</taxon>
    </lineage>
</organism>
<dbReference type="PROSITE" id="PS00211">
    <property type="entry name" value="ABC_TRANSPORTER_1"/>
    <property type="match status" value="1"/>
</dbReference>
<dbReference type="SUPFAM" id="SSF52540">
    <property type="entry name" value="P-loop containing nucleoside triphosphate hydrolases"/>
    <property type="match status" value="1"/>
</dbReference>
<keyword evidence="6" id="KW-0547">Nucleotide-binding</keyword>
<evidence type="ECO:0000256" key="2">
    <source>
        <dbReference type="ARBA" id="ARBA00008869"/>
    </source>
</evidence>
<proteinExistence type="inferred from homology"/>
<evidence type="ECO:0000256" key="8">
    <source>
        <dbReference type="ARBA" id="ARBA00022989"/>
    </source>
</evidence>
<keyword evidence="13" id="KW-1185">Reference proteome</keyword>
<evidence type="ECO:0000256" key="10">
    <source>
        <dbReference type="SAM" id="Phobius"/>
    </source>
</evidence>
<name>A0AAW0UG45_SCYPA</name>
<dbReference type="GO" id="GO:0016887">
    <property type="term" value="F:ATP hydrolysis activity"/>
    <property type="evidence" value="ECO:0007669"/>
    <property type="project" value="InterPro"/>
</dbReference>
<evidence type="ECO:0000313" key="12">
    <source>
        <dbReference type="EMBL" id="KAK8398776.1"/>
    </source>
</evidence>
<evidence type="ECO:0000256" key="1">
    <source>
        <dbReference type="ARBA" id="ARBA00004141"/>
    </source>
</evidence>
<dbReference type="Proteomes" id="UP001487740">
    <property type="component" value="Unassembled WGS sequence"/>
</dbReference>
<evidence type="ECO:0000256" key="4">
    <source>
        <dbReference type="ARBA" id="ARBA00022692"/>
    </source>
</evidence>
<dbReference type="PANTHER" id="PTHR19229">
    <property type="entry name" value="ATP-BINDING CASSETTE TRANSPORTER SUBFAMILY A ABCA"/>
    <property type="match status" value="1"/>
</dbReference>
<comment type="caution">
    <text evidence="12">The sequence shown here is derived from an EMBL/GenBank/DDBJ whole genome shotgun (WGS) entry which is preliminary data.</text>
</comment>
<protein>
    <recommendedName>
        <fullName evidence="11">ABC transporter domain-containing protein</fullName>
    </recommendedName>
</protein>
<evidence type="ECO:0000259" key="11">
    <source>
        <dbReference type="PROSITE" id="PS50893"/>
    </source>
</evidence>
<gene>
    <name evidence="12" type="ORF">O3P69_004104</name>
</gene>
<dbReference type="EMBL" id="JARAKH010000012">
    <property type="protein sequence ID" value="KAK8398776.1"/>
    <property type="molecule type" value="Genomic_DNA"/>
</dbReference>
<reference evidence="12 13" key="1">
    <citation type="submission" date="2023-03" db="EMBL/GenBank/DDBJ databases">
        <title>High-quality genome of Scylla paramamosain provides insights in environmental adaptation.</title>
        <authorList>
            <person name="Zhang L."/>
        </authorList>
    </citation>
    <scope>NUCLEOTIDE SEQUENCE [LARGE SCALE GENOMIC DNA]</scope>
    <source>
        <strain evidence="12">LZ_2023a</strain>
        <tissue evidence="12">Muscle</tissue>
    </source>
</reference>
<dbReference type="Pfam" id="PF12698">
    <property type="entry name" value="ABC2_membrane_3"/>
    <property type="match status" value="1"/>
</dbReference>
<keyword evidence="7" id="KW-0067">ATP-binding</keyword>
<dbReference type="GO" id="GO:0005319">
    <property type="term" value="F:lipid transporter activity"/>
    <property type="evidence" value="ECO:0007669"/>
    <property type="project" value="TreeGrafter"/>
</dbReference>
<evidence type="ECO:0000256" key="3">
    <source>
        <dbReference type="ARBA" id="ARBA00022448"/>
    </source>
</evidence>
<feature type="transmembrane region" description="Helical" evidence="10">
    <location>
        <begin position="295"/>
        <end position="322"/>
    </location>
</feature>
<keyword evidence="5" id="KW-0677">Repeat</keyword>
<evidence type="ECO:0000256" key="5">
    <source>
        <dbReference type="ARBA" id="ARBA00022737"/>
    </source>
</evidence>
<dbReference type="InterPro" id="IPR003593">
    <property type="entry name" value="AAA+_ATPase"/>
</dbReference>
<dbReference type="InterPro" id="IPR017871">
    <property type="entry name" value="ABC_transporter-like_CS"/>
</dbReference>
<evidence type="ECO:0000313" key="13">
    <source>
        <dbReference type="Proteomes" id="UP001487740"/>
    </source>
</evidence>